<evidence type="ECO:0000313" key="4">
    <source>
        <dbReference type="Proteomes" id="UP000223596"/>
    </source>
</evidence>
<dbReference type="Pfam" id="PF07726">
    <property type="entry name" value="AAA_3"/>
    <property type="match status" value="1"/>
</dbReference>
<feature type="transmembrane region" description="Helical" evidence="1">
    <location>
        <begin position="225"/>
        <end position="248"/>
    </location>
</feature>
<protein>
    <submittedName>
        <fullName evidence="3">ATPase family protein associated with various cellular activities (AAA)</fullName>
    </submittedName>
</protein>
<dbReference type="GO" id="GO:0005524">
    <property type="term" value="F:ATP binding"/>
    <property type="evidence" value="ECO:0007669"/>
    <property type="project" value="InterPro"/>
</dbReference>
<keyword evidence="1" id="KW-0812">Transmembrane</keyword>
<feature type="domain" description="ATPase AAA-3" evidence="2">
    <location>
        <begin position="40"/>
        <end position="106"/>
    </location>
</feature>
<sequence>MELNQIKDLMQRVKENIRKVIAGKDDVIDFLQIALISSGHVLLEDVPGTGKILIAKAMAKSLDTSFKRIQFTPHILPSDLSGINFFNQKESRFKFRARPIFSNIIFIIYPMVLHRGILYVKLPPDEVFPETACWYGLGTYFISYFVFNFVNKLEPYVPFISWMGVISVAVYIFRANTLLIKSIVYSTDKKSISFSVIRYNRIAIALIFAIIFALSGISIVKETIVITIVCTAVFVLSIFTVVSVVKILSSVFGTLRRKNGMWDL</sequence>
<keyword evidence="1" id="KW-1133">Transmembrane helix</keyword>
<dbReference type="InterPro" id="IPR027417">
    <property type="entry name" value="P-loop_NTPase"/>
</dbReference>
<dbReference type="PANTHER" id="PTHR42759">
    <property type="entry name" value="MOXR FAMILY PROTEIN"/>
    <property type="match status" value="1"/>
</dbReference>
<evidence type="ECO:0000313" key="3">
    <source>
        <dbReference type="EMBL" id="PFH04084.1"/>
    </source>
</evidence>
<dbReference type="GeneID" id="35803654"/>
<reference evidence="3 4" key="1">
    <citation type="submission" date="2017-09" db="EMBL/GenBank/DDBJ databases">
        <title>Evaluation of Pacific Biosciences Sequencing Technology to Finishing C. thermocellum Genome Sequences.</title>
        <authorList>
            <person name="Brown S."/>
        </authorList>
    </citation>
    <scope>NUCLEOTIDE SEQUENCE [LARGE SCALE GENOMIC DNA]</scope>
    <source>
        <strain evidence="3 4">AD2</strain>
    </source>
</reference>
<dbReference type="AlphaFoldDB" id="A0AB36TJK6"/>
<evidence type="ECO:0000259" key="2">
    <source>
        <dbReference type="Pfam" id="PF07726"/>
    </source>
</evidence>
<name>A0AB36TJK6_ACETH</name>
<feature type="transmembrane region" description="Helical" evidence="1">
    <location>
        <begin position="156"/>
        <end position="173"/>
    </location>
</feature>
<organism evidence="3 4">
    <name type="scientific">Acetivibrio thermocellus AD2</name>
    <dbReference type="NCBI Taxonomy" id="1138384"/>
    <lineage>
        <taxon>Bacteria</taxon>
        <taxon>Bacillati</taxon>
        <taxon>Bacillota</taxon>
        <taxon>Clostridia</taxon>
        <taxon>Eubacteriales</taxon>
        <taxon>Oscillospiraceae</taxon>
        <taxon>Acetivibrio</taxon>
    </lineage>
</organism>
<dbReference type="InterPro" id="IPR050764">
    <property type="entry name" value="CbbQ/NirQ/NorQ/GpvN"/>
</dbReference>
<dbReference type="RefSeq" id="WP_003516702.1">
    <property type="nucleotide sequence ID" value="NZ_CP013828.1"/>
</dbReference>
<dbReference type="Proteomes" id="UP000223596">
    <property type="component" value="Unassembled WGS sequence"/>
</dbReference>
<proteinExistence type="predicted"/>
<dbReference type="PANTHER" id="PTHR42759:SF5">
    <property type="entry name" value="METHANOL DEHYDROGENASE REGULATOR"/>
    <property type="match status" value="1"/>
</dbReference>
<feature type="transmembrane region" description="Helical" evidence="1">
    <location>
        <begin position="199"/>
        <end position="219"/>
    </location>
</feature>
<dbReference type="EMBL" id="PDBW01000001">
    <property type="protein sequence ID" value="PFH04084.1"/>
    <property type="molecule type" value="Genomic_DNA"/>
</dbReference>
<evidence type="ECO:0000256" key="1">
    <source>
        <dbReference type="SAM" id="Phobius"/>
    </source>
</evidence>
<dbReference type="InterPro" id="IPR011703">
    <property type="entry name" value="ATPase_AAA-3"/>
</dbReference>
<comment type="caution">
    <text evidence="3">The sequence shown here is derived from an EMBL/GenBank/DDBJ whole genome shotgun (WGS) entry which is preliminary data.</text>
</comment>
<keyword evidence="1" id="KW-0472">Membrane</keyword>
<dbReference type="Gene3D" id="3.40.50.300">
    <property type="entry name" value="P-loop containing nucleotide triphosphate hydrolases"/>
    <property type="match status" value="1"/>
</dbReference>
<feature type="transmembrane region" description="Helical" evidence="1">
    <location>
        <begin position="100"/>
        <end position="120"/>
    </location>
</feature>
<accession>A0AB36TJK6</accession>
<gene>
    <name evidence="3" type="ORF">M972_112907</name>
</gene>
<dbReference type="SUPFAM" id="SSF52540">
    <property type="entry name" value="P-loop containing nucleoside triphosphate hydrolases"/>
    <property type="match status" value="1"/>
</dbReference>
<dbReference type="GO" id="GO:0016887">
    <property type="term" value="F:ATP hydrolysis activity"/>
    <property type="evidence" value="ECO:0007669"/>
    <property type="project" value="InterPro"/>
</dbReference>